<reference evidence="1" key="1">
    <citation type="submission" date="2021-02" db="EMBL/GenBank/DDBJ databases">
        <authorList>
            <person name="Nowell W R."/>
        </authorList>
    </citation>
    <scope>NUCLEOTIDE SEQUENCE</scope>
</reference>
<proteinExistence type="predicted"/>
<dbReference type="AlphaFoldDB" id="A0A818CB09"/>
<gene>
    <name evidence="1" type="ORF">KIK155_LOCUS10323</name>
    <name evidence="2" type="ORF">TOA249_LOCUS15960</name>
</gene>
<evidence type="ECO:0000313" key="3">
    <source>
        <dbReference type="Proteomes" id="UP000663865"/>
    </source>
</evidence>
<evidence type="ECO:0000313" key="1">
    <source>
        <dbReference type="EMBL" id="CAF3425220.1"/>
    </source>
</evidence>
<dbReference type="EMBL" id="CAJNYV010001490">
    <property type="protein sequence ID" value="CAF3425220.1"/>
    <property type="molecule type" value="Genomic_DNA"/>
</dbReference>
<name>A0A818CB09_9BILA</name>
<protein>
    <submittedName>
        <fullName evidence="1">Uncharacterized protein</fullName>
    </submittedName>
</protein>
<dbReference type="Proteomes" id="UP000663838">
    <property type="component" value="Unassembled WGS sequence"/>
</dbReference>
<dbReference type="Proteomes" id="UP000663865">
    <property type="component" value="Unassembled WGS sequence"/>
</dbReference>
<organism evidence="1 3">
    <name type="scientific">Rotaria socialis</name>
    <dbReference type="NCBI Taxonomy" id="392032"/>
    <lineage>
        <taxon>Eukaryota</taxon>
        <taxon>Metazoa</taxon>
        <taxon>Spiralia</taxon>
        <taxon>Gnathifera</taxon>
        <taxon>Rotifera</taxon>
        <taxon>Eurotatoria</taxon>
        <taxon>Bdelloidea</taxon>
        <taxon>Philodinida</taxon>
        <taxon>Philodinidae</taxon>
        <taxon>Rotaria</taxon>
    </lineage>
</organism>
<sequence length="199" mass="22807">MPSSVLHCLLYDRRERTAKSKLTIINTVEREQKVCEGFKNRHGKPLNHSLFNKAVHTSCYKLILLHLKPLSNTSRSDRHEFIPDDNRCMPMIKYECSPVCSSIVTEQDSLYSHEQVCANEDLNVDLPILGNGYFVSSHGDNDDFISFHQTRIQIILMASMIYIMNNRLRIDRSNEDTSVTPPDINYCSTIEIDLTSPGE</sequence>
<accession>A0A818CB09</accession>
<comment type="caution">
    <text evidence="1">The sequence shown here is derived from an EMBL/GenBank/DDBJ whole genome shotgun (WGS) entry which is preliminary data.</text>
</comment>
<dbReference type="EMBL" id="CAJOBS010001063">
    <property type="protein sequence ID" value="CAF4682690.1"/>
    <property type="molecule type" value="Genomic_DNA"/>
</dbReference>
<evidence type="ECO:0000313" key="2">
    <source>
        <dbReference type="EMBL" id="CAF4682690.1"/>
    </source>
</evidence>